<name>A0ABU7MFF1_9ACTN</name>
<evidence type="ECO:0000259" key="2">
    <source>
        <dbReference type="Pfam" id="PF04909"/>
    </source>
</evidence>
<proteinExistence type="inferred from homology"/>
<protein>
    <submittedName>
        <fullName evidence="3">Amidohydrolase family protein</fullName>
    </submittedName>
</protein>
<organism evidence="3 4">
    <name type="scientific">Gordonia sesuvii</name>
    <dbReference type="NCBI Taxonomy" id="3116777"/>
    <lineage>
        <taxon>Bacteria</taxon>
        <taxon>Bacillati</taxon>
        <taxon>Actinomycetota</taxon>
        <taxon>Actinomycetes</taxon>
        <taxon>Mycobacteriales</taxon>
        <taxon>Gordoniaceae</taxon>
        <taxon>Gordonia</taxon>
    </lineage>
</organism>
<dbReference type="InterPro" id="IPR052350">
    <property type="entry name" value="Metallo-dep_Lactonases"/>
</dbReference>
<evidence type="ECO:0000313" key="4">
    <source>
        <dbReference type="Proteomes" id="UP001347146"/>
    </source>
</evidence>
<dbReference type="Gene3D" id="3.20.20.140">
    <property type="entry name" value="Metal-dependent hydrolases"/>
    <property type="match status" value="1"/>
</dbReference>
<evidence type="ECO:0000256" key="1">
    <source>
        <dbReference type="ARBA" id="ARBA00038310"/>
    </source>
</evidence>
<dbReference type="SUPFAM" id="SSF51556">
    <property type="entry name" value="Metallo-dependent hydrolases"/>
    <property type="match status" value="1"/>
</dbReference>
<keyword evidence="4" id="KW-1185">Reference proteome</keyword>
<comment type="caution">
    <text evidence="3">The sequence shown here is derived from an EMBL/GenBank/DDBJ whole genome shotgun (WGS) entry which is preliminary data.</text>
</comment>
<dbReference type="InterPro" id="IPR006680">
    <property type="entry name" value="Amidohydro-rel"/>
</dbReference>
<reference evidence="3 4" key="1">
    <citation type="submission" date="2024-01" db="EMBL/GenBank/DDBJ databases">
        <title>Draft genome sequence of Gordonia sp. LSe1-13.</title>
        <authorList>
            <person name="Suphannarot A."/>
            <person name="Mingma R."/>
        </authorList>
    </citation>
    <scope>NUCLEOTIDE SEQUENCE [LARGE SCALE GENOMIC DNA]</scope>
    <source>
        <strain evidence="3 4">LSe1-13</strain>
    </source>
</reference>
<dbReference type="Proteomes" id="UP001347146">
    <property type="component" value="Unassembled WGS sequence"/>
</dbReference>
<gene>
    <name evidence="3" type="ORF">VZC37_15515</name>
</gene>
<dbReference type="PANTHER" id="PTHR43569">
    <property type="entry name" value="AMIDOHYDROLASE"/>
    <property type="match status" value="1"/>
</dbReference>
<dbReference type="EMBL" id="JAZDUF010000004">
    <property type="protein sequence ID" value="MEE3851750.1"/>
    <property type="molecule type" value="Genomic_DNA"/>
</dbReference>
<sequence length="286" mass="32088">MPDRVVDTHMRFWDLATGWYPGMADYARSVATPELASDFGPDDYQQAVGSFPVDKLLHISAALTPRSYLDELRWAVKLADEHHLDMRYIGCVDATMSPAEIVADLNAQQAMTSGFAGIRVVYDFEPDSPAVHTVLSWLTEHDVVFDLVTQPDEMADWIRVLERFPDLTVSLVHTGFPTADNDDAHAEWLEAVQLCARETRASCKVSGLSMTTNTFEPTALRRWIEPAIETFGWDRVMFGSNFPIHRIAGTYQELQAGFDAVIGDATADEQDQFYARNAIEVYGFEP</sequence>
<dbReference type="Pfam" id="PF04909">
    <property type="entry name" value="Amidohydro_2"/>
    <property type="match status" value="1"/>
</dbReference>
<accession>A0ABU7MFF1</accession>
<dbReference type="PANTHER" id="PTHR43569:SF2">
    <property type="entry name" value="AMIDOHYDROLASE-RELATED DOMAIN-CONTAINING PROTEIN"/>
    <property type="match status" value="1"/>
</dbReference>
<comment type="similarity">
    <text evidence="1">Belongs to the metallo-dependent hydrolases superfamily.</text>
</comment>
<dbReference type="InterPro" id="IPR032466">
    <property type="entry name" value="Metal_Hydrolase"/>
</dbReference>
<dbReference type="RefSeq" id="WP_330433462.1">
    <property type="nucleotide sequence ID" value="NZ_JAZDUF010000004.1"/>
</dbReference>
<feature type="domain" description="Amidohydrolase-related" evidence="2">
    <location>
        <begin position="6"/>
        <end position="284"/>
    </location>
</feature>
<evidence type="ECO:0000313" key="3">
    <source>
        <dbReference type="EMBL" id="MEE3851750.1"/>
    </source>
</evidence>